<reference evidence="2" key="1">
    <citation type="submission" date="2019-09" db="EMBL/GenBank/DDBJ databases">
        <title>Characterization of Mobilized Colistin Resistance Gene mcr-9 Carrying Colisitin Resistant Salmonella enterica serotype Senftenberg ST14.</title>
        <authorList>
            <person name="Cha M.-H."/>
            <person name="Woo G.-J."/>
        </authorList>
    </citation>
    <scope>NUCLEOTIDE SEQUENCE</scope>
    <source>
        <strain evidence="2">KUFSE-SAL0043</strain>
    </source>
</reference>
<keyword evidence="1" id="KW-0732">Signal</keyword>
<name>A0A8E5IMS7_SALET</name>
<proteinExistence type="predicted"/>
<evidence type="ECO:0000256" key="1">
    <source>
        <dbReference type="ARBA" id="ARBA00022729"/>
    </source>
</evidence>
<organism evidence="2">
    <name type="scientific">Salmonella enterica subsp. enterica serovar Dessau</name>
    <dbReference type="NCBI Taxonomy" id="2564349"/>
    <lineage>
        <taxon>Bacteria</taxon>
        <taxon>Pseudomonadati</taxon>
        <taxon>Pseudomonadota</taxon>
        <taxon>Gammaproteobacteria</taxon>
        <taxon>Enterobacterales</taxon>
        <taxon>Enterobacteriaceae</taxon>
        <taxon>Salmonella</taxon>
    </lineage>
</organism>
<dbReference type="AlphaFoldDB" id="A0A8E5IMS7"/>
<sequence length="34" mass="3523">MVSDATRRRFLQMAAGAGAGAAGMGHYQNGKNNL</sequence>
<accession>A0A8E5IMS7</accession>
<evidence type="ECO:0000313" key="2">
    <source>
        <dbReference type="EMBL" id="QUS47105.1"/>
    </source>
</evidence>
<dbReference type="NCBIfam" id="TIGR01409">
    <property type="entry name" value="TAT_signal_seq"/>
    <property type="match status" value="1"/>
</dbReference>
<dbReference type="EMBL" id="CP043765">
    <property type="protein sequence ID" value="QUS47105.1"/>
    <property type="molecule type" value="Genomic_DNA"/>
</dbReference>
<protein>
    <submittedName>
        <fullName evidence="2">Twin-arginine translocation signal domain-containing protein</fullName>
    </submittedName>
</protein>
<dbReference type="PROSITE" id="PS51318">
    <property type="entry name" value="TAT"/>
    <property type="match status" value="1"/>
</dbReference>
<dbReference type="InterPro" id="IPR019546">
    <property type="entry name" value="TAT_signal_bac_arc"/>
</dbReference>
<gene>
    <name evidence="2" type="ORF">F1331_26290</name>
</gene>
<dbReference type="InterPro" id="IPR006311">
    <property type="entry name" value="TAT_signal"/>
</dbReference>